<dbReference type="STRING" id="1409788.NC99_29480"/>
<dbReference type="PATRIC" id="fig|1409788.3.peg.3032"/>
<name>A0A0L8V7R9_9BACT</name>
<reference evidence="3" key="1">
    <citation type="submission" date="2015-07" db="EMBL/GenBank/DDBJ databases">
        <title>Genome sequencing of Sunxiuqinia dokdonensis strain SK.</title>
        <authorList>
            <person name="Ahn S."/>
            <person name="Kim B.-C."/>
        </authorList>
    </citation>
    <scope>NUCLEOTIDE SEQUENCE [LARGE SCALE GENOMIC DNA]</scope>
    <source>
        <strain evidence="3">SK</strain>
    </source>
</reference>
<dbReference type="RefSeq" id="WP_053184605.1">
    <property type="nucleotide sequence ID" value="NZ_LGIA01000168.1"/>
</dbReference>
<gene>
    <name evidence="2" type="ORF">NC99_29480</name>
</gene>
<dbReference type="Proteomes" id="UP000036958">
    <property type="component" value="Unassembled WGS sequence"/>
</dbReference>
<evidence type="ECO:0008006" key="4">
    <source>
        <dbReference type="Google" id="ProtNLM"/>
    </source>
</evidence>
<dbReference type="Pfam" id="PF13174">
    <property type="entry name" value="TPR_6"/>
    <property type="match status" value="1"/>
</dbReference>
<feature type="chain" id="PRO_5005591189" description="SPOR domain-containing protein" evidence="1">
    <location>
        <begin position="32"/>
        <end position="436"/>
    </location>
</feature>
<dbReference type="EMBL" id="LGIA01000168">
    <property type="protein sequence ID" value="KOH44227.1"/>
    <property type="molecule type" value="Genomic_DNA"/>
</dbReference>
<evidence type="ECO:0000313" key="3">
    <source>
        <dbReference type="Proteomes" id="UP000036958"/>
    </source>
</evidence>
<dbReference type="SUPFAM" id="SSF48452">
    <property type="entry name" value="TPR-like"/>
    <property type="match status" value="1"/>
</dbReference>
<sequence>MCENMTTFLKTTSFLLLFVFNPAFFAKPAQAQNDPEQLAKNLVENEQYSEAIPYFEDLVNLYPADQELNYYLGMCLVETEQFTDQAKTSLQTSLGKGAPSKSLYYLAQCFHAENNFSEALNYYQQYDDEARKREKRDTRLDELTALCKQQINPFPKPVVETIEEKPEEPAAMPEIQTDDVEIPEGLQDSIILFQVNSSIKYLKTDQFKHASALQAFVQAWQGEQELQEMVAETNRLRREYNDAFATEKESIADAILVLERETYAKNQEISENYTKARRGEADYWDQASAESIREFNEIIRQMEDSIREAKAAERLKKLEAQKPVVLPDSLIKKLLPEEPAAASTGITYKIQIGAYSKSPPDWVQRLFKKLSVIRRIDQYTDENGVTVYTVGELKSYQDALLMQSQVRTEGVSDAFVAAYKDGERITLKEARQITGE</sequence>
<keyword evidence="3" id="KW-1185">Reference proteome</keyword>
<dbReference type="Gene3D" id="1.25.40.10">
    <property type="entry name" value="Tetratricopeptide repeat domain"/>
    <property type="match status" value="1"/>
</dbReference>
<comment type="caution">
    <text evidence="2">The sequence shown here is derived from an EMBL/GenBank/DDBJ whole genome shotgun (WGS) entry which is preliminary data.</text>
</comment>
<evidence type="ECO:0000256" key="1">
    <source>
        <dbReference type="SAM" id="SignalP"/>
    </source>
</evidence>
<feature type="signal peptide" evidence="1">
    <location>
        <begin position="1"/>
        <end position="31"/>
    </location>
</feature>
<evidence type="ECO:0000313" key="2">
    <source>
        <dbReference type="EMBL" id="KOH44227.1"/>
    </source>
</evidence>
<dbReference type="OrthoDB" id="1119072at2"/>
<accession>A0A0L8V7R9</accession>
<dbReference type="Pfam" id="PF13432">
    <property type="entry name" value="TPR_16"/>
    <property type="match status" value="1"/>
</dbReference>
<protein>
    <recommendedName>
        <fullName evidence="4">SPOR domain-containing protein</fullName>
    </recommendedName>
</protein>
<organism evidence="2 3">
    <name type="scientific">Sunxiuqinia dokdonensis</name>
    <dbReference type="NCBI Taxonomy" id="1409788"/>
    <lineage>
        <taxon>Bacteria</taxon>
        <taxon>Pseudomonadati</taxon>
        <taxon>Bacteroidota</taxon>
        <taxon>Bacteroidia</taxon>
        <taxon>Marinilabiliales</taxon>
        <taxon>Prolixibacteraceae</taxon>
        <taxon>Sunxiuqinia</taxon>
    </lineage>
</organism>
<dbReference type="InterPro" id="IPR019734">
    <property type="entry name" value="TPR_rpt"/>
</dbReference>
<dbReference type="AlphaFoldDB" id="A0A0L8V7R9"/>
<dbReference type="InterPro" id="IPR011990">
    <property type="entry name" value="TPR-like_helical_dom_sf"/>
</dbReference>
<proteinExistence type="predicted"/>
<keyword evidence="1" id="KW-0732">Signal</keyword>